<dbReference type="EMBL" id="FXAT01000002">
    <property type="protein sequence ID" value="SMG28309.1"/>
    <property type="molecule type" value="Genomic_DNA"/>
</dbReference>
<proteinExistence type="predicted"/>
<sequence>MNTNHPQFFIQQCAEVCKRLQRSLHTIGEMLEVARPDSAIVSSSQIQLRKLAVELDNAAIRLNGSQLTDGCDE</sequence>
<dbReference type="Proteomes" id="UP000193228">
    <property type="component" value="Unassembled WGS sequence"/>
</dbReference>
<evidence type="ECO:0000313" key="1">
    <source>
        <dbReference type="EMBL" id="SMG28309.1"/>
    </source>
</evidence>
<dbReference type="AlphaFoldDB" id="A0A1X7JJK0"/>
<reference evidence="2" key="1">
    <citation type="submission" date="2017-04" db="EMBL/GenBank/DDBJ databases">
        <authorList>
            <person name="Varghese N."/>
            <person name="Submissions S."/>
        </authorList>
    </citation>
    <scope>NUCLEOTIDE SEQUENCE [LARGE SCALE GENOMIC DNA]</scope>
    <source>
        <strain evidence="2">LMG 29540</strain>
    </source>
</reference>
<dbReference type="STRING" id="1515439.SAMN06265784_102748"/>
<evidence type="ECO:0000313" key="2">
    <source>
        <dbReference type="Proteomes" id="UP000193228"/>
    </source>
</evidence>
<keyword evidence="2" id="KW-1185">Reference proteome</keyword>
<organism evidence="1 2">
    <name type="scientific">Paraburkholderia susongensis</name>
    <dbReference type="NCBI Taxonomy" id="1515439"/>
    <lineage>
        <taxon>Bacteria</taxon>
        <taxon>Pseudomonadati</taxon>
        <taxon>Pseudomonadota</taxon>
        <taxon>Betaproteobacteria</taxon>
        <taxon>Burkholderiales</taxon>
        <taxon>Burkholderiaceae</taxon>
        <taxon>Paraburkholderia</taxon>
    </lineage>
</organism>
<protein>
    <submittedName>
        <fullName evidence="1">Uncharacterized protein</fullName>
    </submittedName>
</protein>
<accession>A0A1X7JJK0</accession>
<gene>
    <name evidence="1" type="ORF">SAMN06265784_102748</name>
</gene>
<name>A0A1X7JJK0_9BURK</name>